<keyword evidence="8" id="KW-1185">Reference proteome</keyword>
<dbReference type="SUPFAM" id="SSF55068">
    <property type="entry name" value="Peptide methionine sulfoxide reductase"/>
    <property type="match status" value="1"/>
</dbReference>
<dbReference type="Pfam" id="PF01625">
    <property type="entry name" value="PMSR"/>
    <property type="match status" value="1"/>
</dbReference>
<dbReference type="Gene3D" id="3.30.1060.10">
    <property type="entry name" value="Peptide methionine sulphoxide reductase MsrA"/>
    <property type="match status" value="1"/>
</dbReference>
<dbReference type="RefSeq" id="WP_131595469.1">
    <property type="nucleotide sequence ID" value="NZ_SJSL01000002.1"/>
</dbReference>
<evidence type="ECO:0000256" key="4">
    <source>
        <dbReference type="HAMAP-Rule" id="MF_01401"/>
    </source>
</evidence>
<evidence type="ECO:0000256" key="1">
    <source>
        <dbReference type="ARBA" id="ARBA00023002"/>
    </source>
</evidence>
<feature type="active site" evidence="4">
    <location>
        <position position="49"/>
    </location>
</feature>
<dbReference type="Proteomes" id="UP000293347">
    <property type="component" value="Unassembled WGS sequence"/>
</dbReference>
<comment type="catalytic activity">
    <reaction evidence="3 4">
        <text>[thioredoxin]-disulfide + L-methionine + H2O = L-methionine (S)-S-oxide + [thioredoxin]-dithiol</text>
        <dbReference type="Rhea" id="RHEA:19993"/>
        <dbReference type="Rhea" id="RHEA-COMP:10698"/>
        <dbReference type="Rhea" id="RHEA-COMP:10700"/>
        <dbReference type="ChEBI" id="CHEBI:15377"/>
        <dbReference type="ChEBI" id="CHEBI:29950"/>
        <dbReference type="ChEBI" id="CHEBI:50058"/>
        <dbReference type="ChEBI" id="CHEBI:57844"/>
        <dbReference type="ChEBI" id="CHEBI:58772"/>
        <dbReference type="EC" id="1.8.4.11"/>
    </reaction>
</comment>
<evidence type="ECO:0000259" key="6">
    <source>
        <dbReference type="Pfam" id="PF01625"/>
    </source>
</evidence>
<dbReference type="GO" id="GO:0008113">
    <property type="term" value="F:peptide-methionine (S)-S-oxide reductase activity"/>
    <property type="evidence" value="ECO:0007669"/>
    <property type="project" value="UniProtKB-UniRule"/>
</dbReference>
<evidence type="ECO:0000313" key="8">
    <source>
        <dbReference type="Proteomes" id="UP000293347"/>
    </source>
</evidence>
<evidence type="ECO:0000256" key="2">
    <source>
        <dbReference type="ARBA" id="ARBA00047806"/>
    </source>
</evidence>
<protein>
    <recommendedName>
        <fullName evidence="4">Peptide methionine sulfoxide reductase MsrA</fullName>
        <shortName evidence="4">Protein-methionine-S-oxide reductase</shortName>
        <ecNumber evidence="4">1.8.4.11</ecNumber>
    </recommendedName>
    <alternativeName>
        <fullName evidence="4">Peptide-methionine (S)-S-oxide reductase</fullName>
        <shortName evidence="4">Peptide Met(O) reductase</shortName>
    </alternativeName>
</protein>
<organism evidence="7 8">
    <name type="scientific">Pedobacter psychroterrae</name>
    <dbReference type="NCBI Taxonomy" id="2530453"/>
    <lineage>
        <taxon>Bacteria</taxon>
        <taxon>Pseudomonadati</taxon>
        <taxon>Bacteroidota</taxon>
        <taxon>Sphingobacteriia</taxon>
        <taxon>Sphingobacteriales</taxon>
        <taxon>Sphingobacteriaceae</taxon>
        <taxon>Pedobacter</taxon>
    </lineage>
</organism>
<feature type="chain" id="PRO_5020420604" description="Peptide methionine sulfoxide reductase MsrA" evidence="5">
    <location>
        <begin position="18"/>
        <end position="219"/>
    </location>
</feature>
<dbReference type="InterPro" id="IPR036509">
    <property type="entry name" value="Met_Sox_Rdtase_MsrA_sf"/>
</dbReference>
<keyword evidence="1 4" id="KW-0560">Oxidoreductase</keyword>
<keyword evidence="5" id="KW-0732">Signal</keyword>
<name>A0A4R0NJK7_9SPHI</name>
<comment type="similarity">
    <text evidence="4">Belongs to the MsrA Met sulfoxide reductase family.</text>
</comment>
<proteinExistence type="inferred from homology"/>
<dbReference type="EC" id="1.8.4.11" evidence="4"/>
<dbReference type="InterPro" id="IPR002569">
    <property type="entry name" value="Met_Sox_Rdtase_MsrA_dom"/>
</dbReference>
<dbReference type="PROSITE" id="PS51257">
    <property type="entry name" value="PROKAR_LIPOPROTEIN"/>
    <property type="match status" value="1"/>
</dbReference>
<reference evidence="7 8" key="1">
    <citation type="submission" date="2019-02" db="EMBL/GenBank/DDBJ databases">
        <title>Pedobacter sp. RP-1-14 sp. nov., isolated from Arctic soil.</title>
        <authorList>
            <person name="Dahal R.H."/>
        </authorList>
    </citation>
    <scope>NUCLEOTIDE SEQUENCE [LARGE SCALE GENOMIC DNA]</scope>
    <source>
        <strain evidence="7 8">RP-1-14</strain>
    </source>
</reference>
<dbReference type="OrthoDB" id="4174719at2"/>
<dbReference type="NCBIfam" id="TIGR00401">
    <property type="entry name" value="msrA"/>
    <property type="match status" value="1"/>
</dbReference>
<gene>
    <name evidence="4 7" type="primary">msrA</name>
    <name evidence="7" type="ORF">EZ437_08985</name>
</gene>
<accession>A0A4R0NJK7</accession>
<sequence>MKIKVVIWSMLSVLFVACGGGQNLESKNGFAVLRAPKPGERVANFAGGCFWAMHECMIELKGVNTVVSGYAGGTKANPTYEEVLTKKTGHAESVQVYYDPAIISFEQLTEAFFHSHDPTQIDGQGPDRGSDYRSVAYYRSVEERAIIFSLMAKIDAGGGYDNPVATEVAPFSVFYPAEIAHQDYYQLNIFDPYIRNVSKAKVMKLKKTFPDLIKKEYVD</sequence>
<dbReference type="PANTHER" id="PTHR43774">
    <property type="entry name" value="PEPTIDE METHIONINE SULFOXIDE REDUCTASE"/>
    <property type="match status" value="1"/>
</dbReference>
<dbReference type="EMBL" id="SJSL01000002">
    <property type="protein sequence ID" value="TCD00900.1"/>
    <property type="molecule type" value="Genomic_DNA"/>
</dbReference>
<dbReference type="HAMAP" id="MF_01401">
    <property type="entry name" value="MsrA"/>
    <property type="match status" value="1"/>
</dbReference>
<comment type="function">
    <text evidence="4">Has an important function as a repair enzyme for proteins that have been inactivated by oxidation. Catalyzes the reversible oxidation-reduction of methionine sulfoxide in proteins to methionine.</text>
</comment>
<dbReference type="GO" id="GO:0033744">
    <property type="term" value="F:L-methionine:thioredoxin-disulfide S-oxidoreductase activity"/>
    <property type="evidence" value="ECO:0007669"/>
    <property type="project" value="RHEA"/>
</dbReference>
<feature type="signal peptide" evidence="5">
    <location>
        <begin position="1"/>
        <end position="17"/>
    </location>
</feature>
<dbReference type="PANTHER" id="PTHR43774:SF1">
    <property type="entry name" value="PEPTIDE METHIONINE SULFOXIDE REDUCTASE MSRA 2"/>
    <property type="match status" value="1"/>
</dbReference>
<dbReference type="AlphaFoldDB" id="A0A4R0NJK7"/>
<evidence type="ECO:0000256" key="3">
    <source>
        <dbReference type="ARBA" id="ARBA00048782"/>
    </source>
</evidence>
<comment type="caution">
    <text evidence="7">The sequence shown here is derived from an EMBL/GenBank/DDBJ whole genome shotgun (WGS) entry which is preliminary data.</text>
</comment>
<feature type="domain" description="Peptide methionine sulphoxide reductase MsrA" evidence="6">
    <location>
        <begin position="43"/>
        <end position="188"/>
    </location>
</feature>
<comment type="catalytic activity">
    <reaction evidence="2 4">
        <text>L-methionyl-[protein] + [thioredoxin]-disulfide + H2O = L-methionyl-(S)-S-oxide-[protein] + [thioredoxin]-dithiol</text>
        <dbReference type="Rhea" id="RHEA:14217"/>
        <dbReference type="Rhea" id="RHEA-COMP:10698"/>
        <dbReference type="Rhea" id="RHEA-COMP:10700"/>
        <dbReference type="Rhea" id="RHEA-COMP:12313"/>
        <dbReference type="Rhea" id="RHEA-COMP:12315"/>
        <dbReference type="ChEBI" id="CHEBI:15377"/>
        <dbReference type="ChEBI" id="CHEBI:16044"/>
        <dbReference type="ChEBI" id="CHEBI:29950"/>
        <dbReference type="ChEBI" id="CHEBI:44120"/>
        <dbReference type="ChEBI" id="CHEBI:50058"/>
        <dbReference type="EC" id="1.8.4.11"/>
    </reaction>
</comment>
<evidence type="ECO:0000256" key="5">
    <source>
        <dbReference type="SAM" id="SignalP"/>
    </source>
</evidence>
<evidence type="ECO:0000313" key="7">
    <source>
        <dbReference type="EMBL" id="TCD00900.1"/>
    </source>
</evidence>